<sequence>MKILIVETDDCGGLLHFTFQFASSLQQAGADVTMLANHNHELADIEQPFRVDASLRFWSRVSPPDKRSKRRFLRKIIRAGITVREWIHIVRIIHREKPDYTIFGLLRNPIEAAAISYLRWRGYRLIDVCHEFILREKKGRVSNFINAKLMKFLYTRFSSIIFLSEKVILDFKCSVVSDVNAHWIPHGPEALFDVDEREQEVLARRYGLRKDEPIVLFFGGLRPSKGLDILVKAFSLIPPGKAKLLIVGYPSQEFDLVELQTQIDHLDRTRDIILDPRYVPMNEVGSLVALSSLVVFPYKSATASGALSLAHSQGRATIASDVGGLSEAIQHGINGWLVPPNDIEALGDAMVHLLQDHHFRTALGDAARERMEIENNWKVIGERVVRILEWDATERRSHKECVVTMP</sequence>
<dbReference type="Pfam" id="PF13692">
    <property type="entry name" value="Glyco_trans_1_4"/>
    <property type="match status" value="1"/>
</dbReference>
<dbReference type="Proteomes" id="UP000199569">
    <property type="component" value="Unassembled WGS sequence"/>
</dbReference>
<name>A0A1G5I6S5_9HYPH</name>
<dbReference type="GO" id="GO:0016740">
    <property type="term" value="F:transferase activity"/>
    <property type="evidence" value="ECO:0007669"/>
    <property type="project" value="UniProtKB-KW"/>
</dbReference>
<keyword evidence="1" id="KW-0808">Transferase</keyword>
<dbReference type="STRING" id="549386.SAMN02927923_02111"/>
<keyword evidence="2" id="KW-1185">Reference proteome</keyword>
<dbReference type="SUPFAM" id="SSF53756">
    <property type="entry name" value="UDP-Glycosyltransferase/glycogen phosphorylase"/>
    <property type="match status" value="1"/>
</dbReference>
<dbReference type="CDD" id="cd03801">
    <property type="entry name" value="GT4_PimA-like"/>
    <property type="match status" value="1"/>
</dbReference>
<dbReference type="RefSeq" id="WP_091134059.1">
    <property type="nucleotide sequence ID" value="NZ_FMVJ01000005.1"/>
</dbReference>
<dbReference type="AlphaFoldDB" id="A0A1G5I6S5"/>
<accession>A0A1G5I6S5</accession>
<dbReference type="PANTHER" id="PTHR12526">
    <property type="entry name" value="GLYCOSYLTRANSFERASE"/>
    <property type="match status" value="1"/>
</dbReference>
<proteinExistence type="predicted"/>
<evidence type="ECO:0000313" key="2">
    <source>
        <dbReference type="Proteomes" id="UP000199569"/>
    </source>
</evidence>
<dbReference type="Gene3D" id="3.40.50.2000">
    <property type="entry name" value="Glycogen Phosphorylase B"/>
    <property type="match status" value="2"/>
</dbReference>
<evidence type="ECO:0000313" key="1">
    <source>
        <dbReference type="EMBL" id="SCY71674.1"/>
    </source>
</evidence>
<protein>
    <submittedName>
        <fullName evidence="1">Glycosyltransferase involved in cell wall bisynthesis</fullName>
    </submittedName>
</protein>
<gene>
    <name evidence="1" type="ORF">SAMN02927923_02111</name>
</gene>
<dbReference type="OrthoDB" id="9790710at2"/>
<dbReference type="EMBL" id="FMVJ01000005">
    <property type="protein sequence ID" value="SCY71674.1"/>
    <property type="molecule type" value="Genomic_DNA"/>
</dbReference>
<organism evidence="1 2">
    <name type="scientific">Microvirga guangxiensis</name>
    <dbReference type="NCBI Taxonomy" id="549386"/>
    <lineage>
        <taxon>Bacteria</taxon>
        <taxon>Pseudomonadati</taxon>
        <taxon>Pseudomonadota</taxon>
        <taxon>Alphaproteobacteria</taxon>
        <taxon>Hyphomicrobiales</taxon>
        <taxon>Methylobacteriaceae</taxon>
        <taxon>Microvirga</taxon>
    </lineage>
</organism>
<reference evidence="1 2" key="1">
    <citation type="submission" date="2016-10" db="EMBL/GenBank/DDBJ databases">
        <authorList>
            <person name="de Groot N.N."/>
        </authorList>
    </citation>
    <scope>NUCLEOTIDE SEQUENCE [LARGE SCALE GENOMIC DNA]</scope>
    <source>
        <strain evidence="1 2">CGMCC 1.7666</strain>
    </source>
</reference>